<reference evidence="18" key="1">
    <citation type="submission" date="2014-06" db="EMBL/GenBank/DDBJ databases">
        <title>Key roles for freshwater Actinobacteria revealed by deep metagenomic sequencing.</title>
        <authorList>
            <person name="Ghai R."/>
            <person name="Mizuno C.M."/>
            <person name="Picazo A."/>
            <person name="Camacho A."/>
            <person name="Rodriguez-Valera F."/>
        </authorList>
    </citation>
    <scope>NUCLEOTIDE SEQUENCE</scope>
</reference>
<keyword evidence="2" id="KW-0153">Cholesterol metabolism</keyword>
<accession>A0A094PVB1</accession>
<evidence type="ECO:0000256" key="5">
    <source>
        <dbReference type="ARBA" id="ARBA00023002"/>
    </source>
</evidence>
<evidence type="ECO:0000256" key="7">
    <source>
        <dbReference type="ARBA" id="ARBA00023166"/>
    </source>
</evidence>
<dbReference type="InterPro" id="IPR007867">
    <property type="entry name" value="GMC_OxRtase_C"/>
</dbReference>
<comment type="cofactor">
    <cofactor evidence="1">
        <name>FAD</name>
        <dbReference type="ChEBI" id="CHEBI:57692"/>
    </cofactor>
</comment>
<keyword evidence="8" id="KW-0753">Steroid metabolism</keyword>
<comment type="caution">
    <text evidence="18">The sequence shown here is derived from an EMBL/GenBank/DDBJ whole genome shotgun (WGS) entry which is preliminary data.</text>
</comment>
<dbReference type="InterPro" id="IPR003953">
    <property type="entry name" value="FAD-dep_OxRdtase_2_FAD-bd"/>
</dbReference>
<feature type="domain" description="FAD-dependent oxidoreductase 2 FAD-binding" evidence="16">
    <location>
        <begin position="25"/>
        <end position="59"/>
    </location>
</feature>
<evidence type="ECO:0000256" key="9">
    <source>
        <dbReference type="ARBA" id="ARBA00023235"/>
    </source>
</evidence>
<dbReference type="PANTHER" id="PTHR47470:SF1">
    <property type="entry name" value="FAD-DEPENDENT OXIDOREDUCTASE 2 FAD BINDING DOMAIN-CONTAINING PROTEIN"/>
    <property type="match status" value="1"/>
</dbReference>
<evidence type="ECO:0000256" key="3">
    <source>
        <dbReference type="ARBA" id="ARBA00022630"/>
    </source>
</evidence>
<evidence type="ECO:0000256" key="13">
    <source>
        <dbReference type="ARBA" id="ARBA00049744"/>
    </source>
</evidence>
<dbReference type="InterPro" id="IPR000172">
    <property type="entry name" value="GMC_OxRdtase_N"/>
</dbReference>
<comment type="pathway">
    <text evidence="11">Steroid metabolism; cholesterol degradation.</text>
</comment>
<name>A0A094PVB1_9ZZZZ</name>
<evidence type="ECO:0000256" key="8">
    <source>
        <dbReference type="ARBA" id="ARBA00023221"/>
    </source>
</evidence>
<dbReference type="GO" id="GO:0004769">
    <property type="term" value="F:steroid Delta-isomerase activity"/>
    <property type="evidence" value="ECO:0007669"/>
    <property type="project" value="UniProtKB-EC"/>
</dbReference>
<dbReference type="Pfam" id="PF05199">
    <property type="entry name" value="GMC_oxred_C"/>
    <property type="match status" value="1"/>
</dbReference>
<dbReference type="Pfam" id="PF00890">
    <property type="entry name" value="FAD_binding_2"/>
    <property type="match status" value="1"/>
</dbReference>
<evidence type="ECO:0000313" key="18">
    <source>
        <dbReference type="EMBL" id="KGA15072.1"/>
    </source>
</evidence>
<keyword evidence="9" id="KW-0413">Isomerase</keyword>
<proteinExistence type="predicted"/>
<evidence type="ECO:0000259" key="17">
    <source>
        <dbReference type="Pfam" id="PF05199"/>
    </source>
</evidence>
<dbReference type="InterPro" id="IPR036188">
    <property type="entry name" value="FAD/NAD-bd_sf"/>
</dbReference>
<evidence type="ECO:0000256" key="12">
    <source>
        <dbReference type="ARBA" id="ARBA00049723"/>
    </source>
</evidence>
<dbReference type="GO" id="GO:0016995">
    <property type="term" value="F:cholesterol oxidase activity"/>
    <property type="evidence" value="ECO:0007669"/>
    <property type="project" value="UniProtKB-EC"/>
</dbReference>
<feature type="domain" description="Glucose-methanol-choline oxidoreductase N-terminal" evidence="15">
    <location>
        <begin position="204"/>
        <end position="291"/>
    </location>
</feature>
<dbReference type="PANTHER" id="PTHR47470">
    <property type="entry name" value="CHOLESTEROL OXIDASE"/>
    <property type="match status" value="1"/>
</dbReference>
<sequence>MVWDFGEISPNYESTSVTVMDFDYDVIVVGSGFGGSVAALRLTEKNYKVLVIEAGREFKDKAYATSSWKIRDFLFAPAIGCFGIQRIHMLPDVLVLAGAGVGGGSLVYANTMYEPPEEFFSQGPWAKITDWQSELKPFYDQARRMLGVENNTFHSPADEAMKSVATQMGVGGSFKLAPVAVHFGNGPGIESSDPYFGGVGPARNGCTNCGECMTGCRHNAKNTLDKNYLALARHGGAVIQAMTTVTQIKPIETGGWFVHTKKTGGQTKNTLRARQVVVAAGTFNTQKLLHRMKDEGKLPNLSDQLGHLSRTNSEALVGAVAKKKPNPDFTNGVAITSSFFPDEHTHVEPVRYGVGSNAMGLLATVLTDGKPGTPRWRIWMGAIAESPLVALKNLWVKGWSQKTVIALVMQSLDNSITVFGKKDKTFGGWKLSSRQGDGEPNPTWLPVANQVARELAIAIDGVPMGNLGEVINAPFTAHFVGGCVIANSPEHGVVDPYLRVFGYEGLHITDGSTITGNLGVNPSLTITAQAERAMSMWPNNNEVDLRPAIGAAYLRLTPTAPLSPVVPQGALGELKLT</sequence>
<keyword evidence="6" id="KW-0443">Lipid metabolism</keyword>
<dbReference type="EC" id="5.3.3.1" evidence="10"/>
<keyword evidence="7" id="KW-1207">Sterol metabolism</keyword>
<evidence type="ECO:0000259" key="16">
    <source>
        <dbReference type="Pfam" id="PF00890"/>
    </source>
</evidence>
<evidence type="ECO:0000256" key="10">
    <source>
        <dbReference type="ARBA" id="ARBA00038856"/>
    </source>
</evidence>
<feature type="domain" description="Glucose-methanol-choline oxidoreductase C-terminal" evidence="17">
    <location>
        <begin position="476"/>
        <end position="530"/>
    </location>
</feature>
<evidence type="ECO:0000256" key="11">
    <source>
        <dbReference type="ARBA" id="ARBA00049645"/>
    </source>
</evidence>
<dbReference type="EC" id="1.1.3.6" evidence="12"/>
<keyword evidence="3" id="KW-0285">Flavoprotein</keyword>
<dbReference type="GO" id="GO:0008203">
    <property type="term" value="P:cholesterol metabolic process"/>
    <property type="evidence" value="ECO:0007669"/>
    <property type="project" value="UniProtKB-KW"/>
</dbReference>
<dbReference type="AlphaFoldDB" id="A0A094PVB1"/>
<dbReference type="SUPFAM" id="SSF51905">
    <property type="entry name" value="FAD/NAD(P)-binding domain"/>
    <property type="match status" value="1"/>
</dbReference>
<keyword evidence="5" id="KW-0560">Oxidoreductase</keyword>
<dbReference type="InterPro" id="IPR052542">
    <property type="entry name" value="Cholesterol_Oxidase"/>
</dbReference>
<dbReference type="Gene3D" id="3.50.50.60">
    <property type="entry name" value="FAD/NAD(P)-binding domain"/>
    <property type="match status" value="3"/>
</dbReference>
<gene>
    <name evidence="18" type="ORF">GM51_15720</name>
</gene>
<dbReference type="GO" id="GO:0050660">
    <property type="term" value="F:flavin adenine dinucleotide binding"/>
    <property type="evidence" value="ECO:0007669"/>
    <property type="project" value="InterPro"/>
</dbReference>
<keyword evidence="4" id="KW-0274">FAD</keyword>
<dbReference type="EMBL" id="JNSL01000126">
    <property type="protein sequence ID" value="KGA15072.1"/>
    <property type="molecule type" value="Genomic_DNA"/>
</dbReference>
<evidence type="ECO:0000259" key="15">
    <source>
        <dbReference type="Pfam" id="PF00732"/>
    </source>
</evidence>
<dbReference type="Pfam" id="PF00732">
    <property type="entry name" value="GMC_oxred_N"/>
    <property type="match status" value="1"/>
</dbReference>
<evidence type="ECO:0000256" key="4">
    <source>
        <dbReference type="ARBA" id="ARBA00022827"/>
    </source>
</evidence>
<evidence type="ECO:0000256" key="6">
    <source>
        <dbReference type="ARBA" id="ARBA00023098"/>
    </source>
</evidence>
<evidence type="ECO:0000256" key="2">
    <source>
        <dbReference type="ARBA" id="ARBA00022548"/>
    </source>
</evidence>
<evidence type="ECO:0000256" key="1">
    <source>
        <dbReference type="ARBA" id="ARBA00001974"/>
    </source>
</evidence>
<evidence type="ECO:0000256" key="14">
    <source>
        <dbReference type="ARBA" id="ARBA00049778"/>
    </source>
</evidence>
<protein>
    <recommendedName>
        <fullName evidence="13">Cholesterol oxidase</fullName>
        <ecNumber evidence="12">1.1.3.6</ecNumber>
        <ecNumber evidence="10">5.3.3.1</ecNumber>
    </recommendedName>
    <alternativeName>
        <fullName evidence="14">Cholesterol isomerase</fullName>
    </alternativeName>
</protein>
<organism evidence="18">
    <name type="scientific">freshwater metagenome</name>
    <dbReference type="NCBI Taxonomy" id="449393"/>
    <lineage>
        <taxon>unclassified sequences</taxon>
        <taxon>metagenomes</taxon>
        <taxon>ecological metagenomes</taxon>
    </lineage>
</organism>